<reference evidence="1 2" key="1">
    <citation type="journal article" date="2018" name="Mol. Plant">
        <title>The genome of Artemisia annua provides insight into the evolution of Asteraceae family and artemisinin biosynthesis.</title>
        <authorList>
            <person name="Shen Q."/>
            <person name="Zhang L."/>
            <person name="Liao Z."/>
            <person name="Wang S."/>
            <person name="Yan T."/>
            <person name="Shi P."/>
            <person name="Liu M."/>
            <person name="Fu X."/>
            <person name="Pan Q."/>
            <person name="Wang Y."/>
            <person name="Lv Z."/>
            <person name="Lu X."/>
            <person name="Zhang F."/>
            <person name="Jiang W."/>
            <person name="Ma Y."/>
            <person name="Chen M."/>
            <person name="Hao X."/>
            <person name="Li L."/>
            <person name="Tang Y."/>
            <person name="Lv G."/>
            <person name="Zhou Y."/>
            <person name="Sun X."/>
            <person name="Brodelius P.E."/>
            <person name="Rose J.K.C."/>
            <person name="Tang K."/>
        </authorList>
    </citation>
    <scope>NUCLEOTIDE SEQUENCE [LARGE SCALE GENOMIC DNA]</scope>
    <source>
        <strain evidence="2">cv. Huhao1</strain>
        <tissue evidence="1">Leaf</tissue>
    </source>
</reference>
<organism evidence="1 2">
    <name type="scientific">Artemisia annua</name>
    <name type="common">Sweet wormwood</name>
    <dbReference type="NCBI Taxonomy" id="35608"/>
    <lineage>
        <taxon>Eukaryota</taxon>
        <taxon>Viridiplantae</taxon>
        <taxon>Streptophyta</taxon>
        <taxon>Embryophyta</taxon>
        <taxon>Tracheophyta</taxon>
        <taxon>Spermatophyta</taxon>
        <taxon>Magnoliopsida</taxon>
        <taxon>eudicotyledons</taxon>
        <taxon>Gunneridae</taxon>
        <taxon>Pentapetalae</taxon>
        <taxon>asterids</taxon>
        <taxon>campanulids</taxon>
        <taxon>Asterales</taxon>
        <taxon>Asteraceae</taxon>
        <taxon>Asteroideae</taxon>
        <taxon>Anthemideae</taxon>
        <taxon>Artemisiinae</taxon>
        <taxon>Artemisia</taxon>
    </lineage>
</organism>
<gene>
    <name evidence="1" type="ORF">CTI12_AA016630</name>
</gene>
<dbReference type="Gene3D" id="2.30.240.10">
    <property type="entry name" value="At5g01610-like"/>
    <property type="match status" value="1"/>
</dbReference>
<dbReference type="PANTHER" id="PTHR31676">
    <property type="entry name" value="T31J12.3 PROTEIN-RELATED"/>
    <property type="match status" value="1"/>
</dbReference>
<evidence type="ECO:0000313" key="1">
    <source>
        <dbReference type="EMBL" id="PWA94840.1"/>
    </source>
</evidence>
<dbReference type="InterPro" id="IPR007493">
    <property type="entry name" value="DUF538"/>
</dbReference>
<dbReference type="STRING" id="35608.A0A2U1QA03"/>
<keyword evidence="1" id="KW-0496">Mitochondrion</keyword>
<dbReference type="AlphaFoldDB" id="A0A2U1QA03"/>
<dbReference type="Pfam" id="PF04398">
    <property type="entry name" value="DUF538"/>
    <property type="match status" value="1"/>
</dbReference>
<proteinExistence type="predicted"/>
<name>A0A2U1QA03_ARTAN</name>
<geneLocation type="mitochondrion" evidence="1"/>
<dbReference type="SUPFAM" id="SSF141562">
    <property type="entry name" value="At5g01610-like"/>
    <property type="match status" value="1"/>
</dbReference>
<dbReference type="PANTHER" id="PTHR31676:SF203">
    <property type="entry name" value="DUF538 FAMILY PROTEIN"/>
    <property type="match status" value="1"/>
</dbReference>
<dbReference type="InterPro" id="IPR036758">
    <property type="entry name" value="At5g01610-like"/>
</dbReference>
<dbReference type="EMBL" id="PKPP01000283">
    <property type="protein sequence ID" value="PWA94840.1"/>
    <property type="molecule type" value="Genomic_DNA"/>
</dbReference>
<keyword evidence="2" id="KW-1185">Reference proteome</keyword>
<comment type="caution">
    <text evidence="1">The sequence shown here is derived from an EMBL/GenBank/DDBJ whole genome shotgun (WGS) entry which is preliminary data.</text>
</comment>
<evidence type="ECO:0000313" key="2">
    <source>
        <dbReference type="Proteomes" id="UP000245207"/>
    </source>
</evidence>
<protein>
    <submittedName>
        <fullName evidence="1">Uncharacterized protein</fullName>
    </submittedName>
</protein>
<dbReference type="Proteomes" id="UP000245207">
    <property type="component" value="Unassembled WGS sequence"/>
</dbReference>
<dbReference type="OrthoDB" id="1873537at2759"/>
<accession>A0A2U1QA03</accession>
<sequence length="118" mass="12890">MGILPIGVTGYTLDNTTGKFEAYFTNDCSFNLEGSYDLKYKKTISGTISKNRLKDLSGVSVKVWLFWLNIVEVYVDNGELGFSVGIASASFPLGNFDECPQCGCEMDCGERDGIVESS</sequence>